<evidence type="ECO:0000259" key="2">
    <source>
        <dbReference type="Pfam" id="PF00534"/>
    </source>
</evidence>
<organism evidence="4 5">
    <name type="scientific">Neotamlana nanhaiensis</name>
    <dbReference type="NCBI Taxonomy" id="1382798"/>
    <lineage>
        <taxon>Bacteria</taxon>
        <taxon>Pseudomonadati</taxon>
        <taxon>Bacteroidota</taxon>
        <taxon>Flavobacteriia</taxon>
        <taxon>Flavobacteriales</taxon>
        <taxon>Flavobacteriaceae</taxon>
        <taxon>Neotamlana</taxon>
    </lineage>
</organism>
<dbReference type="InterPro" id="IPR028098">
    <property type="entry name" value="Glyco_trans_4-like_N"/>
</dbReference>
<dbReference type="OrthoDB" id="798298at2"/>
<dbReference type="GO" id="GO:0016757">
    <property type="term" value="F:glycosyltransferase activity"/>
    <property type="evidence" value="ECO:0007669"/>
    <property type="project" value="InterPro"/>
</dbReference>
<sequence>MNIVFFAHPDFLNHQSMPRFTKLLADGMKARGHKITIWMPEAKAIKLSKSPILKKWFGYIDQFFFFPKSVKRKLKLLSDDTLFVFTDHALGPWVPLVINKPHVIHCHDFLAQKSALNQIPQNPTSWTGKQYQKYIRDGYSNGKNFISVSKKTKEDLHQFLSSKPQSSTFVYNGLNQVFVPQNKKDVREQLSKDININLNAGYILHVGGNQWYKNRVGLIEIYDAWRNIASSSLPLILIGQKPDIDLAKAVEASPYKKDIHYLSGMPDSMVKKAYAGASLFLFPSLAEGFGWPIAEAMASGCPVVTTNEAPMSEVGGNAAFYIPLKPIQSDEIDVWSSEAAAVVNKVISLSSRELMTIERKGIENAERFNQDKALDAIERQYIEIFEHFKKR</sequence>
<proteinExistence type="predicted"/>
<dbReference type="Pfam" id="PF13439">
    <property type="entry name" value="Glyco_transf_4"/>
    <property type="match status" value="1"/>
</dbReference>
<name>A0A0D7W7G1_9FLAO</name>
<comment type="caution">
    <text evidence="4">The sequence shown here is derived from an EMBL/GenBank/DDBJ whole genome shotgun (WGS) entry which is preliminary data.</text>
</comment>
<keyword evidence="1 4" id="KW-0808">Transferase</keyword>
<reference evidence="4 5" key="1">
    <citation type="journal article" date="2015" name="Antonie Van Leeuwenhoek">
        <title>Tamlana nanhaiensis sp. nov., isolated from surface seawater collected from the South China Sea.</title>
        <authorList>
            <person name="Liu X."/>
            <person name="Lai Q."/>
            <person name="Du Y."/>
            <person name="Li G."/>
            <person name="Sun F."/>
            <person name="Shao Z."/>
        </authorList>
    </citation>
    <scope>NUCLEOTIDE SEQUENCE [LARGE SCALE GENOMIC DNA]</scope>
    <source>
        <strain evidence="4 5">FHC16</strain>
    </source>
</reference>
<evidence type="ECO:0000313" key="5">
    <source>
        <dbReference type="Proteomes" id="UP000032361"/>
    </source>
</evidence>
<dbReference type="PANTHER" id="PTHR46401">
    <property type="entry name" value="GLYCOSYLTRANSFERASE WBBK-RELATED"/>
    <property type="match status" value="1"/>
</dbReference>
<accession>A0A0D7W7G1</accession>
<dbReference type="STRING" id="1382798.PK35_02325"/>
<dbReference type="Pfam" id="PF00534">
    <property type="entry name" value="Glycos_transf_1"/>
    <property type="match status" value="1"/>
</dbReference>
<keyword evidence="5" id="KW-1185">Reference proteome</keyword>
<dbReference type="AlphaFoldDB" id="A0A0D7W7G1"/>
<dbReference type="GO" id="GO:0009103">
    <property type="term" value="P:lipopolysaccharide biosynthetic process"/>
    <property type="evidence" value="ECO:0007669"/>
    <property type="project" value="TreeGrafter"/>
</dbReference>
<dbReference type="PANTHER" id="PTHR46401:SF2">
    <property type="entry name" value="GLYCOSYLTRANSFERASE WBBK-RELATED"/>
    <property type="match status" value="1"/>
</dbReference>
<evidence type="ECO:0000313" key="4">
    <source>
        <dbReference type="EMBL" id="KJD34633.1"/>
    </source>
</evidence>
<gene>
    <name evidence="4" type="ORF">PK35_02325</name>
</gene>
<dbReference type="Proteomes" id="UP000032361">
    <property type="component" value="Unassembled WGS sequence"/>
</dbReference>
<evidence type="ECO:0000256" key="1">
    <source>
        <dbReference type="ARBA" id="ARBA00022679"/>
    </source>
</evidence>
<dbReference type="RefSeq" id="WP_044625019.1">
    <property type="nucleotide sequence ID" value="NZ_JTDV01000001.1"/>
</dbReference>
<feature type="domain" description="Glycosyltransferase subfamily 4-like N-terminal" evidence="3">
    <location>
        <begin position="19"/>
        <end position="175"/>
    </location>
</feature>
<evidence type="ECO:0000259" key="3">
    <source>
        <dbReference type="Pfam" id="PF13439"/>
    </source>
</evidence>
<dbReference type="SUPFAM" id="SSF53756">
    <property type="entry name" value="UDP-Glycosyltransferase/glycogen phosphorylase"/>
    <property type="match status" value="1"/>
</dbReference>
<dbReference type="EMBL" id="JTDV01000001">
    <property type="protein sequence ID" value="KJD34633.1"/>
    <property type="molecule type" value="Genomic_DNA"/>
</dbReference>
<dbReference type="Gene3D" id="3.40.50.2000">
    <property type="entry name" value="Glycogen Phosphorylase B"/>
    <property type="match status" value="2"/>
</dbReference>
<feature type="domain" description="Glycosyl transferase family 1" evidence="2">
    <location>
        <begin position="187"/>
        <end position="314"/>
    </location>
</feature>
<dbReference type="InterPro" id="IPR001296">
    <property type="entry name" value="Glyco_trans_1"/>
</dbReference>
<protein>
    <submittedName>
        <fullName evidence="4">Mannosyl transferase</fullName>
    </submittedName>
</protein>
<dbReference type="PATRIC" id="fig|1382798.3.peg.470"/>